<dbReference type="GO" id="GO:0051301">
    <property type="term" value="P:cell division"/>
    <property type="evidence" value="ECO:0007669"/>
    <property type="project" value="UniProtKB-KW"/>
</dbReference>
<evidence type="ECO:0000256" key="10">
    <source>
        <dbReference type="SAM" id="Phobius"/>
    </source>
</evidence>
<dbReference type="EMBL" id="ASPP01047084">
    <property type="protein sequence ID" value="ETN98296.1"/>
    <property type="molecule type" value="Genomic_DNA"/>
</dbReference>
<keyword evidence="13" id="KW-1185">Reference proteome</keyword>
<evidence type="ECO:0000259" key="11">
    <source>
        <dbReference type="PROSITE" id="PS51706"/>
    </source>
</evidence>
<keyword evidence="3" id="KW-0132">Cell division</keyword>
<keyword evidence="5" id="KW-0547">Nucleotide-binding</keyword>
<reference evidence="12 13" key="1">
    <citation type="journal article" date="2013" name="Curr. Biol.">
        <title>The Genome of the Foraminiferan Reticulomyxa filosa.</title>
        <authorList>
            <person name="Glockner G."/>
            <person name="Hulsmann N."/>
            <person name="Schleicher M."/>
            <person name="Noegel A.A."/>
            <person name="Eichinger L."/>
            <person name="Gallinger C."/>
            <person name="Pawlowski J."/>
            <person name="Sierra R."/>
            <person name="Euteneuer U."/>
            <person name="Pillet L."/>
            <person name="Moustafa A."/>
            <person name="Platzer M."/>
            <person name="Groth M."/>
            <person name="Szafranski K."/>
            <person name="Schliwa M."/>
        </authorList>
    </citation>
    <scope>NUCLEOTIDE SEQUENCE [LARGE SCALE GENOMIC DNA]</scope>
</reference>
<dbReference type="PANTHER" id="PTHR11649:SF13">
    <property type="entry name" value="ENGB-TYPE G DOMAIN-CONTAINING PROTEIN"/>
    <property type="match status" value="1"/>
</dbReference>
<keyword evidence="10" id="KW-0472">Membrane</keyword>
<dbReference type="Proteomes" id="UP000023152">
    <property type="component" value="Unassembled WGS sequence"/>
</dbReference>
<evidence type="ECO:0000256" key="8">
    <source>
        <dbReference type="ARBA" id="ARBA00023210"/>
    </source>
</evidence>
<dbReference type="HAMAP" id="MF_00321">
    <property type="entry name" value="GTPase_EngB"/>
    <property type="match status" value="1"/>
</dbReference>
<dbReference type="NCBIfam" id="TIGR03598">
    <property type="entry name" value="GTPase_YsxC"/>
    <property type="match status" value="1"/>
</dbReference>
<keyword evidence="10" id="KW-0812">Transmembrane</keyword>
<dbReference type="AlphaFoldDB" id="X6LAY5"/>
<gene>
    <name evidence="12" type="ORF">RFI_39214</name>
</gene>
<feature type="domain" description="EngB-type G" evidence="11">
    <location>
        <begin position="337"/>
        <end position="511"/>
    </location>
</feature>
<keyword evidence="9" id="KW-0131">Cell cycle</keyword>
<feature type="transmembrane region" description="Helical" evidence="10">
    <location>
        <begin position="77"/>
        <end position="94"/>
    </location>
</feature>
<evidence type="ECO:0000256" key="2">
    <source>
        <dbReference type="ARBA" id="ARBA00009638"/>
    </source>
</evidence>
<keyword evidence="7" id="KW-0342">GTP-binding</keyword>
<dbReference type="PROSITE" id="PS51706">
    <property type="entry name" value="G_ENGB"/>
    <property type="match status" value="1"/>
</dbReference>
<evidence type="ECO:0000313" key="13">
    <source>
        <dbReference type="Proteomes" id="UP000023152"/>
    </source>
</evidence>
<evidence type="ECO:0000256" key="7">
    <source>
        <dbReference type="ARBA" id="ARBA00023134"/>
    </source>
</evidence>
<evidence type="ECO:0000313" key="12">
    <source>
        <dbReference type="EMBL" id="ETN98296.1"/>
    </source>
</evidence>
<dbReference type="Pfam" id="PF01926">
    <property type="entry name" value="MMR_HSR1"/>
    <property type="match status" value="1"/>
</dbReference>
<evidence type="ECO:0000256" key="6">
    <source>
        <dbReference type="ARBA" id="ARBA00022842"/>
    </source>
</evidence>
<evidence type="ECO:0000256" key="1">
    <source>
        <dbReference type="ARBA" id="ARBA00001946"/>
    </source>
</evidence>
<evidence type="ECO:0000256" key="9">
    <source>
        <dbReference type="ARBA" id="ARBA00023306"/>
    </source>
</evidence>
<keyword evidence="6" id="KW-0460">Magnesium</keyword>
<dbReference type="InterPro" id="IPR030393">
    <property type="entry name" value="G_ENGB_dom"/>
</dbReference>
<feature type="transmembrane region" description="Helical" evidence="10">
    <location>
        <begin position="6"/>
        <end position="28"/>
    </location>
</feature>
<dbReference type="GO" id="GO:0046872">
    <property type="term" value="F:metal ion binding"/>
    <property type="evidence" value="ECO:0007669"/>
    <property type="project" value="UniProtKB-KW"/>
</dbReference>
<comment type="cofactor">
    <cofactor evidence="1">
        <name>Mg(2+)</name>
        <dbReference type="ChEBI" id="CHEBI:18420"/>
    </cofactor>
</comment>
<proteinExistence type="inferred from homology"/>
<comment type="similarity">
    <text evidence="2">Belongs to the TRAFAC class TrmE-Era-EngA-EngB-Septin-like GTPase superfamily. EngB GTPase family.</text>
</comment>
<dbReference type="PANTHER" id="PTHR11649">
    <property type="entry name" value="MSS1/TRME-RELATED GTP-BINDING PROTEIN"/>
    <property type="match status" value="1"/>
</dbReference>
<protein>
    <submittedName>
        <fullName evidence="12">GTPase</fullName>
    </submittedName>
</protein>
<dbReference type="CDD" id="cd01876">
    <property type="entry name" value="YihA_EngB"/>
    <property type="match status" value="1"/>
</dbReference>
<comment type="caution">
    <text evidence="12">The sequence shown here is derived from an EMBL/GenBank/DDBJ whole genome shotgun (WGS) entry which is preliminary data.</text>
</comment>
<keyword evidence="8" id="KW-0717">Septation</keyword>
<keyword evidence="4" id="KW-0479">Metal-binding</keyword>
<dbReference type="GO" id="GO:0005525">
    <property type="term" value="F:GTP binding"/>
    <property type="evidence" value="ECO:0007669"/>
    <property type="project" value="UniProtKB-KW"/>
</dbReference>
<dbReference type="InterPro" id="IPR019987">
    <property type="entry name" value="GTP-bd_ribosome_bio_YsxC"/>
</dbReference>
<dbReference type="InterPro" id="IPR006073">
    <property type="entry name" value="GTP-bd"/>
</dbReference>
<organism evidence="12 13">
    <name type="scientific">Reticulomyxa filosa</name>
    <dbReference type="NCBI Taxonomy" id="46433"/>
    <lineage>
        <taxon>Eukaryota</taxon>
        <taxon>Sar</taxon>
        <taxon>Rhizaria</taxon>
        <taxon>Retaria</taxon>
        <taxon>Foraminifera</taxon>
        <taxon>Monothalamids</taxon>
        <taxon>Reticulomyxidae</taxon>
        <taxon>Reticulomyxa</taxon>
    </lineage>
</organism>
<dbReference type="SUPFAM" id="SSF52540">
    <property type="entry name" value="P-loop containing nucleoside triphosphate hydrolases"/>
    <property type="match status" value="1"/>
</dbReference>
<name>X6LAY5_RETFI</name>
<dbReference type="Gene3D" id="3.40.50.300">
    <property type="entry name" value="P-loop containing nucleotide triphosphate hydrolases"/>
    <property type="match status" value="1"/>
</dbReference>
<dbReference type="OrthoDB" id="391988at2759"/>
<sequence>MVALAFFSALILTSAVSSVLFCFAFYFLSRIYGYFLISINNPYSTTKGSKIAYIAEKTLEFIGIFFPRFDMFSKSEWLIYGVTDCFVICFWFYTHKIIPYLGIVPEVPTVNQTKIMALGDEQFFFRYLALYIQNSGDTFGRFTSLKNYDYSALLKWFLLLDELDHRSNFVPAIASYYYSNTQKVEDNKYIIEYLEKTYDKDPVNKWWWLGQAVMLAQNKLQDKHLALRLAYKLSTTPNDKLPRWAQQMPVFILEQLGEKEQALAIIKDLADKFDNYSQGEINFMNYFIRNRLGFLNEEIKKTPNWNIHMSKAAEKFFLSNCEFLIGAYKPSDFPLNKLPEFAFIGRSNVGKSSLINALVNRGNIARVSNTPGRTQQINFFHLAHRIHLVDLPGYGYAKASKQDVERWNHLIMNYLKNRSQLKRIFLLIDARHGLKPNDMAMIDFLNNFGTLVQIILTKVDKLSSKELENIIQKIQEDITNIAVCYHNVIPTSTVKKTGINGLKQEIYDIIK</sequence>
<dbReference type="InterPro" id="IPR027417">
    <property type="entry name" value="P-loop_NTPase"/>
</dbReference>
<dbReference type="SUPFAM" id="SSF81901">
    <property type="entry name" value="HCP-like"/>
    <property type="match status" value="1"/>
</dbReference>
<accession>X6LAY5</accession>
<keyword evidence="10" id="KW-1133">Transmembrane helix</keyword>
<evidence type="ECO:0000256" key="5">
    <source>
        <dbReference type="ARBA" id="ARBA00022741"/>
    </source>
</evidence>
<evidence type="ECO:0000256" key="3">
    <source>
        <dbReference type="ARBA" id="ARBA00022618"/>
    </source>
</evidence>
<evidence type="ECO:0000256" key="4">
    <source>
        <dbReference type="ARBA" id="ARBA00022723"/>
    </source>
</evidence>